<keyword evidence="3 6" id="KW-0328">Glycosyltransferase</keyword>
<dbReference type="UniPathway" id="UPA00070">
    <property type="reaction ID" value="UER00119"/>
</dbReference>
<dbReference type="HAMAP" id="MF_01208">
    <property type="entry name" value="PyrE"/>
    <property type="match status" value="1"/>
</dbReference>
<dbReference type="NCBIfam" id="TIGR00336">
    <property type="entry name" value="pyrE"/>
    <property type="match status" value="1"/>
</dbReference>
<sequence length="211" mass="22843">MKSVIADHLLTIKAVSLSPEKPYTWSSGMQSPIYCDNRVTLGFPEVRNHIIEEFVHIITSNYPDADVIAGTATAGIPHASLIADRLGLPMCYVRGEAKAHGKGKQIEGYLQEGKKAVVIEDLISTGKSSIQAANALRANGVTVLGVAAIFTYELNRAAQEFKSENIDVQTLTDFSTLVEEASRKGSISSNDLKLLHAWKADPEGWMAASSR</sequence>
<comment type="function">
    <text evidence="6">Catalyzes the transfer of a ribosyl phosphate group from 5-phosphoribose 1-diphosphate to orotate, leading to the formation of orotidine monophosphate (OMP).</text>
</comment>
<evidence type="ECO:0000259" key="7">
    <source>
        <dbReference type="Pfam" id="PF00156"/>
    </source>
</evidence>
<comment type="cofactor">
    <cofactor evidence="6">
        <name>Mg(2+)</name>
        <dbReference type="ChEBI" id="CHEBI:18420"/>
    </cofactor>
</comment>
<evidence type="ECO:0000256" key="3">
    <source>
        <dbReference type="ARBA" id="ARBA00022676"/>
    </source>
</evidence>
<evidence type="ECO:0000313" key="9">
    <source>
        <dbReference type="Proteomes" id="UP000215059"/>
    </source>
</evidence>
<name>A0A235FD31_9BACL</name>
<dbReference type="GO" id="GO:0000287">
    <property type="term" value="F:magnesium ion binding"/>
    <property type="evidence" value="ECO:0007669"/>
    <property type="project" value="UniProtKB-UniRule"/>
</dbReference>
<dbReference type="Pfam" id="PF00156">
    <property type="entry name" value="Pribosyltran"/>
    <property type="match status" value="1"/>
</dbReference>
<dbReference type="Proteomes" id="UP000215059">
    <property type="component" value="Unassembled WGS sequence"/>
</dbReference>
<feature type="binding site" evidence="6">
    <location>
        <position position="98"/>
    </location>
    <ligand>
        <name>5-phospho-alpha-D-ribose 1-diphosphate</name>
        <dbReference type="ChEBI" id="CHEBI:58017"/>
        <note>ligand shared between dimeric partners</note>
    </ligand>
</feature>
<comment type="caution">
    <text evidence="8">The sequence shown here is derived from an EMBL/GenBank/DDBJ whole genome shotgun (WGS) entry which is preliminary data.</text>
</comment>
<feature type="domain" description="Phosphoribosyltransferase" evidence="7">
    <location>
        <begin position="65"/>
        <end position="171"/>
    </location>
</feature>
<dbReference type="GO" id="GO:0044205">
    <property type="term" value="P:'de novo' UMP biosynthetic process"/>
    <property type="evidence" value="ECO:0007669"/>
    <property type="project" value="UniProtKB-UniRule"/>
</dbReference>
<evidence type="ECO:0000256" key="6">
    <source>
        <dbReference type="HAMAP-Rule" id="MF_01208"/>
    </source>
</evidence>
<dbReference type="CDD" id="cd06223">
    <property type="entry name" value="PRTases_typeI"/>
    <property type="match status" value="1"/>
</dbReference>
<dbReference type="OrthoDB" id="9802134at2"/>
<comment type="subunit">
    <text evidence="6">Homodimer.</text>
</comment>
<evidence type="ECO:0000256" key="4">
    <source>
        <dbReference type="ARBA" id="ARBA00022679"/>
    </source>
</evidence>
<protein>
    <recommendedName>
        <fullName evidence="2 6">Orotate phosphoribosyltransferase</fullName>
        <shortName evidence="6">OPRT</shortName>
        <shortName evidence="6">OPRTase</shortName>
        <ecNumber evidence="2 6">2.4.2.10</ecNumber>
    </recommendedName>
</protein>
<dbReference type="PANTHER" id="PTHR19278:SF9">
    <property type="entry name" value="URIDINE 5'-MONOPHOSPHATE SYNTHASE"/>
    <property type="match status" value="1"/>
</dbReference>
<reference evidence="8 9" key="1">
    <citation type="submission" date="2017-07" db="EMBL/GenBank/DDBJ databases">
        <title>Fictibacillus sp. nov. GDSW-R2A3 Genome sequencing and assembly.</title>
        <authorList>
            <person name="Mayilraj S."/>
        </authorList>
    </citation>
    <scope>NUCLEOTIDE SEQUENCE [LARGE SCALE GENOMIC DNA]</scope>
    <source>
        <strain evidence="8 9">GDSW-R2A3</strain>
    </source>
</reference>
<dbReference type="InterPro" id="IPR023031">
    <property type="entry name" value="OPRT"/>
</dbReference>
<evidence type="ECO:0000256" key="1">
    <source>
        <dbReference type="ARBA" id="ARBA00004889"/>
    </source>
</evidence>
<keyword evidence="6" id="KW-0460">Magnesium</keyword>
<proteinExistence type="inferred from homology"/>
<comment type="caution">
    <text evidence="6">Lacks conserved residue(s) required for the propagation of feature annotation.</text>
</comment>
<accession>A0A235FD31</accession>
<evidence type="ECO:0000256" key="2">
    <source>
        <dbReference type="ARBA" id="ARBA00011971"/>
    </source>
</evidence>
<keyword evidence="4 6" id="KW-0808">Transferase</keyword>
<dbReference type="GO" id="GO:0004588">
    <property type="term" value="F:orotate phosphoribosyltransferase activity"/>
    <property type="evidence" value="ECO:0007669"/>
    <property type="project" value="UniProtKB-UniRule"/>
</dbReference>
<dbReference type="InterPro" id="IPR000836">
    <property type="entry name" value="PRTase_dom"/>
</dbReference>
<organism evidence="8 9">
    <name type="scientific">Fictibacillus aquaticus</name>
    <dbReference type="NCBI Taxonomy" id="2021314"/>
    <lineage>
        <taxon>Bacteria</taxon>
        <taxon>Bacillati</taxon>
        <taxon>Bacillota</taxon>
        <taxon>Bacilli</taxon>
        <taxon>Bacillales</taxon>
        <taxon>Fictibacillaceae</taxon>
        <taxon>Fictibacillus</taxon>
    </lineage>
</organism>
<gene>
    <name evidence="6" type="primary">pyrE</name>
    <name evidence="8" type="ORF">CGZ90_03155</name>
</gene>
<dbReference type="EC" id="2.4.2.10" evidence="2 6"/>
<dbReference type="PANTHER" id="PTHR19278">
    <property type="entry name" value="OROTATE PHOSPHORIBOSYLTRANSFERASE"/>
    <property type="match status" value="1"/>
</dbReference>
<comment type="pathway">
    <text evidence="1 6">Pyrimidine metabolism; UMP biosynthesis via de novo pathway; UMP from orotate: step 1/2.</text>
</comment>
<feature type="binding site" evidence="6">
    <location>
        <position position="94"/>
    </location>
    <ligand>
        <name>5-phospho-alpha-D-ribose 1-diphosphate</name>
        <dbReference type="ChEBI" id="CHEBI:58017"/>
        <note>ligand shared between dimeric partners</note>
    </ligand>
</feature>
<dbReference type="AlphaFoldDB" id="A0A235FD31"/>
<dbReference type="InterPro" id="IPR029057">
    <property type="entry name" value="PRTase-like"/>
</dbReference>
<comment type="catalytic activity">
    <reaction evidence="6">
        <text>orotidine 5'-phosphate + diphosphate = orotate + 5-phospho-alpha-D-ribose 1-diphosphate</text>
        <dbReference type="Rhea" id="RHEA:10380"/>
        <dbReference type="ChEBI" id="CHEBI:30839"/>
        <dbReference type="ChEBI" id="CHEBI:33019"/>
        <dbReference type="ChEBI" id="CHEBI:57538"/>
        <dbReference type="ChEBI" id="CHEBI:58017"/>
        <dbReference type="EC" id="2.4.2.10"/>
    </reaction>
</comment>
<feature type="binding site" description="in other chain" evidence="6">
    <location>
        <begin position="120"/>
        <end position="128"/>
    </location>
    <ligand>
        <name>5-phospho-alpha-D-ribose 1-diphosphate</name>
        <dbReference type="ChEBI" id="CHEBI:58017"/>
        <note>ligand shared between dimeric partners</note>
    </ligand>
</feature>
<dbReference type="Gene3D" id="3.40.50.2020">
    <property type="match status" value="1"/>
</dbReference>
<dbReference type="RefSeq" id="WP_094250874.1">
    <property type="nucleotide sequence ID" value="NZ_JBHLXL010000001.1"/>
</dbReference>
<comment type="similarity">
    <text evidence="6">Belongs to the purine/pyrimidine phosphoribosyltransferase family. PyrE subfamily.</text>
</comment>
<dbReference type="InterPro" id="IPR004467">
    <property type="entry name" value="Or_phspho_trans_dom"/>
</dbReference>
<keyword evidence="5 6" id="KW-0665">Pyrimidine biosynthesis</keyword>
<dbReference type="SUPFAM" id="SSF53271">
    <property type="entry name" value="PRTase-like"/>
    <property type="match status" value="1"/>
</dbReference>
<evidence type="ECO:0000256" key="5">
    <source>
        <dbReference type="ARBA" id="ARBA00022975"/>
    </source>
</evidence>
<feature type="binding site" evidence="6">
    <location>
        <position position="124"/>
    </location>
    <ligand>
        <name>orotate</name>
        <dbReference type="ChEBI" id="CHEBI:30839"/>
    </ligand>
</feature>
<keyword evidence="9" id="KW-1185">Reference proteome</keyword>
<evidence type="ECO:0000313" key="8">
    <source>
        <dbReference type="EMBL" id="OYD58914.1"/>
    </source>
</evidence>
<dbReference type="GO" id="GO:0019856">
    <property type="term" value="P:pyrimidine nucleobase biosynthetic process"/>
    <property type="evidence" value="ECO:0007669"/>
    <property type="project" value="TreeGrafter"/>
</dbReference>
<dbReference type="EMBL" id="NOII01000001">
    <property type="protein sequence ID" value="OYD58914.1"/>
    <property type="molecule type" value="Genomic_DNA"/>
</dbReference>
<feature type="binding site" evidence="6">
    <location>
        <position position="100"/>
    </location>
    <ligand>
        <name>5-phospho-alpha-D-ribose 1-diphosphate</name>
        <dbReference type="ChEBI" id="CHEBI:58017"/>
        <note>ligand shared between dimeric partners</note>
    </ligand>
</feature>